<evidence type="ECO:0000256" key="5">
    <source>
        <dbReference type="ARBA" id="ARBA00023125"/>
    </source>
</evidence>
<dbReference type="InterPro" id="IPR021027">
    <property type="entry name" value="Transposase_put_HTH"/>
</dbReference>
<dbReference type="GO" id="GO:0003677">
    <property type="term" value="F:DNA binding"/>
    <property type="evidence" value="ECO:0007669"/>
    <property type="project" value="UniProtKB-KW"/>
</dbReference>
<evidence type="ECO:0000256" key="2">
    <source>
        <dbReference type="ARBA" id="ARBA00022578"/>
    </source>
</evidence>
<evidence type="ECO:0000256" key="4">
    <source>
        <dbReference type="ARBA" id="ARBA00022833"/>
    </source>
</evidence>
<dbReference type="InterPro" id="IPR010095">
    <property type="entry name" value="Cas12f1-like_TNB"/>
</dbReference>
<dbReference type="Proteomes" id="UP000095553">
    <property type="component" value="Unassembled WGS sequence"/>
</dbReference>
<evidence type="ECO:0000259" key="9">
    <source>
        <dbReference type="Pfam" id="PF12323"/>
    </source>
</evidence>
<dbReference type="AlphaFoldDB" id="A0A173SSQ8"/>
<feature type="domain" description="Transposase putative helix-turn-helix" evidence="9">
    <location>
        <begin position="1"/>
        <end position="46"/>
    </location>
</feature>
<keyword evidence="5" id="KW-0238">DNA-binding</keyword>
<dbReference type="GO" id="GO:0006310">
    <property type="term" value="P:DNA recombination"/>
    <property type="evidence" value="ECO:0007669"/>
    <property type="project" value="UniProtKB-KW"/>
</dbReference>
<evidence type="ECO:0000259" key="8">
    <source>
        <dbReference type="Pfam" id="PF07282"/>
    </source>
</evidence>
<dbReference type="Pfam" id="PF01385">
    <property type="entry name" value="OrfB_IS605"/>
    <property type="match status" value="1"/>
</dbReference>
<dbReference type="RefSeq" id="WP_055072749.1">
    <property type="nucleotide sequence ID" value="NZ_CYXY01000007.1"/>
</dbReference>
<dbReference type="GO" id="GO:0032196">
    <property type="term" value="P:transposition"/>
    <property type="evidence" value="ECO:0007669"/>
    <property type="project" value="UniProtKB-KW"/>
</dbReference>
<dbReference type="NCBIfam" id="NF040570">
    <property type="entry name" value="guided_TnpB"/>
    <property type="match status" value="1"/>
</dbReference>
<dbReference type="InterPro" id="IPR001959">
    <property type="entry name" value="Transposase"/>
</dbReference>
<dbReference type="NCBIfam" id="TIGR01766">
    <property type="entry name" value="IS200/IS605 family accessory protein TnpB-like domain"/>
    <property type="match status" value="1"/>
</dbReference>
<evidence type="ECO:0000256" key="6">
    <source>
        <dbReference type="ARBA" id="ARBA00023172"/>
    </source>
</evidence>
<keyword evidence="2" id="KW-0815">Transposition</keyword>
<evidence type="ECO:0000256" key="1">
    <source>
        <dbReference type="ARBA" id="ARBA00008761"/>
    </source>
</evidence>
<sequence length="370" mass="42957">MHLGFKYRVYPTEEQKVFFAKSFGCCRKVWNLMLADKNNHYKETGKTLHPTPAQYKKEYPFLKEVDSLALANVQMQLNRAFKNFFENPKNFRFPQFKSKKRSRRSYTTNNQKGTIQIMDHGIKLPKVGMIHAIVHRLPGPEWIIKSATISQKSDGSYYISLLCEKEEEITPLPVFDEKVLGLDYKSDGLYMDSNGRLGDMPKFFQKAQKRLVKRQRKLKNKDIHSKNYQKQLKKIAKLYVHTADQRKDFLHKKSAAITKQYDYVVVEDLNMRSMANKGFGNGKATLDNGYGMFLTMLEYKLHNKGGKLEKVDRWFPSSQLCSCCGFQNQEVKKLNVRTWICPKCGSIHDRDLNAAVNIKNEGLRILRSAA</sequence>
<evidence type="ECO:0000313" key="11">
    <source>
        <dbReference type="Proteomes" id="UP000095553"/>
    </source>
</evidence>
<dbReference type="Pfam" id="PF12323">
    <property type="entry name" value="HTH_OrfB_IS605"/>
    <property type="match status" value="1"/>
</dbReference>
<name>A0A173SSQ8_ANAHA</name>
<proteinExistence type="inferred from homology"/>
<comment type="similarity">
    <text evidence="1">In the C-terminal section; belongs to the transposase 35 family.</text>
</comment>
<keyword evidence="3" id="KW-0479">Metal-binding</keyword>
<protein>
    <submittedName>
        <fullName evidence="10">Transposase, IS605 OrfB family</fullName>
    </submittedName>
</protein>
<gene>
    <name evidence="10" type="ORF">ERS852571_01393</name>
</gene>
<evidence type="ECO:0000256" key="3">
    <source>
        <dbReference type="ARBA" id="ARBA00022723"/>
    </source>
</evidence>
<organism evidence="10 11">
    <name type="scientific">Anaerostipes hadrus</name>
    <dbReference type="NCBI Taxonomy" id="649756"/>
    <lineage>
        <taxon>Bacteria</taxon>
        <taxon>Bacillati</taxon>
        <taxon>Bacillota</taxon>
        <taxon>Clostridia</taxon>
        <taxon>Lachnospirales</taxon>
        <taxon>Lachnospiraceae</taxon>
        <taxon>Anaerostipes</taxon>
    </lineage>
</organism>
<accession>A0A173SSQ8</accession>
<dbReference type="GO" id="GO:0046872">
    <property type="term" value="F:metal ion binding"/>
    <property type="evidence" value="ECO:0007669"/>
    <property type="project" value="UniProtKB-KW"/>
</dbReference>
<keyword evidence="4" id="KW-0862">Zinc</keyword>
<evidence type="ECO:0000259" key="7">
    <source>
        <dbReference type="Pfam" id="PF01385"/>
    </source>
</evidence>
<feature type="domain" description="Cas12f1-like TNB" evidence="8">
    <location>
        <begin position="290"/>
        <end position="358"/>
    </location>
</feature>
<keyword evidence="6" id="KW-0233">DNA recombination</keyword>
<dbReference type="EMBL" id="CYXY01000007">
    <property type="protein sequence ID" value="CUM92198.1"/>
    <property type="molecule type" value="Genomic_DNA"/>
</dbReference>
<evidence type="ECO:0000313" key="10">
    <source>
        <dbReference type="EMBL" id="CUM92198.1"/>
    </source>
</evidence>
<feature type="domain" description="Probable transposase IS891/IS1136/IS1341" evidence="7">
    <location>
        <begin position="175"/>
        <end position="276"/>
    </location>
</feature>
<reference evidence="10 11" key="1">
    <citation type="submission" date="2015-09" db="EMBL/GenBank/DDBJ databases">
        <authorList>
            <consortium name="Pathogen Informatics"/>
        </authorList>
    </citation>
    <scope>NUCLEOTIDE SEQUENCE [LARGE SCALE GENOMIC DNA]</scope>
    <source>
        <strain evidence="10 11">2789STDY5834959</strain>
    </source>
</reference>
<dbReference type="Pfam" id="PF07282">
    <property type="entry name" value="Cas12f1-like_TNB"/>
    <property type="match status" value="1"/>
</dbReference>